<dbReference type="GO" id="GO:0005840">
    <property type="term" value="C:ribosome"/>
    <property type="evidence" value="ECO:0007669"/>
    <property type="project" value="InterPro"/>
</dbReference>
<dbReference type="InterPro" id="IPR002676">
    <property type="entry name" value="RimM_N"/>
</dbReference>
<evidence type="ECO:0000259" key="6">
    <source>
        <dbReference type="Pfam" id="PF01782"/>
    </source>
</evidence>
<dbReference type="Pfam" id="PF24986">
    <property type="entry name" value="PRC_RimM"/>
    <property type="match status" value="1"/>
</dbReference>
<gene>
    <name evidence="5" type="primary">rimM</name>
    <name evidence="8" type="ORF">AXE77_06285</name>
</gene>
<reference evidence="8 9" key="1">
    <citation type="submission" date="2016-02" db="EMBL/GenBank/DDBJ databases">
        <authorList>
            <person name="Alioto T."/>
            <person name="Alioto T."/>
        </authorList>
    </citation>
    <scope>NUCLEOTIDE SEQUENCE [LARGE SCALE GENOMIC DNA]</scope>
    <source>
        <strain evidence="8 9">NR010</strain>
    </source>
</reference>
<dbReference type="InterPro" id="IPR009000">
    <property type="entry name" value="Transl_B-barrel_sf"/>
</dbReference>
<dbReference type="PANTHER" id="PTHR33692">
    <property type="entry name" value="RIBOSOME MATURATION FACTOR RIMM"/>
    <property type="match status" value="1"/>
</dbReference>
<proteinExistence type="inferred from homology"/>
<evidence type="ECO:0000313" key="8">
    <source>
        <dbReference type="EMBL" id="RFD79936.1"/>
    </source>
</evidence>
<dbReference type="InterPro" id="IPR036976">
    <property type="entry name" value="RimM_N_sf"/>
</dbReference>
<protein>
    <recommendedName>
        <fullName evidence="5">Ribosome maturation factor RimM</fullName>
    </recommendedName>
</protein>
<dbReference type="PANTHER" id="PTHR33692:SF1">
    <property type="entry name" value="RIBOSOME MATURATION FACTOR RIMM"/>
    <property type="match status" value="1"/>
</dbReference>
<dbReference type="Proteomes" id="UP000259221">
    <property type="component" value="Unassembled WGS sequence"/>
</dbReference>
<comment type="subunit">
    <text evidence="5">Binds ribosomal protein uS19.</text>
</comment>
<sequence>MNVALDQQSFDNPQQRRNDLLRVCRIGKAQGLKGEVTVQVFTDEPYERFEPGTVLYTADGSQEFVIERARTFKNRWILLFEESQNRNDAEALNGLELYVPAEDAQELAAENAWYIKDLVGLEARLCEGNQLGIPAGTIGKVVDVLDGAQSLLKIRLNQPADGDNTNTSADTTEDKPANKTALVPFVEALVPEVDVAAGFLTIDPPGGLIPGLS</sequence>
<dbReference type="Gene3D" id="2.30.30.240">
    <property type="entry name" value="PRC-barrel domain"/>
    <property type="match status" value="1"/>
</dbReference>
<comment type="domain">
    <text evidence="5">The PRC barrel domain binds ribosomal protein uS19.</text>
</comment>
<dbReference type="AlphaFoldDB" id="A0A3E1J0P6"/>
<evidence type="ECO:0000256" key="2">
    <source>
        <dbReference type="ARBA" id="ARBA00022517"/>
    </source>
</evidence>
<dbReference type="GO" id="GO:0042274">
    <property type="term" value="P:ribosomal small subunit biogenesis"/>
    <property type="evidence" value="ECO:0007669"/>
    <property type="project" value="UniProtKB-UniRule"/>
</dbReference>
<organism evidence="8 9">
    <name type="scientific">Gardnerella vaginalis</name>
    <dbReference type="NCBI Taxonomy" id="2702"/>
    <lineage>
        <taxon>Bacteria</taxon>
        <taxon>Bacillati</taxon>
        <taxon>Actinomycetota</taxon>
        <taxon>Actinomycetes</taxon>
        <taxon>Bifidobacteriales</taxon>
        <taxon>Bifidobacteriaceae</taxon>
        <taxon>Gardnerella</taxon>
    </lineage>
</organism>
<dbReference type="NCBIfam" id="TIGR02273">
    <property type="entry name" value="16S_RimM"/>
    <property type="match status" value="1"/>
</dbReference>
<dbReference type="Gene3D" id="2.40.30.60">
    <property type="entry name" value="RimM"/>
    <property type="match status" value="1"/>
</dbReference>
<dbReference type="SUPFAM" id="SSF50346">
    <property type="entry name" value="PRC-barrel domain"/>
    <property type="match status" value="1"/>
</dbReference>
<comment type="similarity">
    <text evidence="5">Belongs to the RimM family.</text>
</comment>
<feature type="domain" description="Ribosome maturation factor RimM PRC barrel" evidence="7">
    <location>
        <begin position="116"/>
        <end position="208"/>
    </location>
</feature>
<dbReference type="OrthoDB" id="5381335at2"/>
<dbReference type="InterPro" id="IPR011033">
    <property type="entry name" value="PRC_barrel-like_sf"/>
</dbReference>
<comment type="function">
    <text evidence="5">An accessory protein needed during the final step in the assembly of 30S ribosomal subunit, possibly for assembly of the head region. Essential for efficient processing of 16S rRNA. May be needed both before and after RbfA during the maturation of 16S rRNA. It has affinity for free ribosomal 30S subunits but not for 70S ribosomes.</text>
</comment>
<evidence type="ECO:0000313" key="9">
    <source>
        <dbReference type="Proteomes" id="UP000259221"/>
    </source>
</evidence>
<evidence type="ECO:0000256" key="5">
    <source>
        <dbReference type="HAMAP-Rule" id="MF_00014"/>
    </source>
</evidence>
<dbReference type="InterPro" id="IPR011961">
    <property type="entry name" value="RimM"/>
</dbReference>
<comment type="subcellular location">
    <subcellularLocation>
        <location evidence="5">Cytoplasm</location>
    </subcellularLocation>
</comment>
<keyword evidence="1 5" id="KW-0963">Cytoplasm</keyword>
<dbReference type="HAMAP" id="MF_00014">
    <property type="entry name" value="Ribosome_mat_RimM"/>
    <property type="match status" value="1"/>
</dbReference>
<evidence type="ECO:0000256" key="3">
    <source>
        <dbReference type="ARBA" id="ARBA00022552"/>
    </source>
</evidence>
<keyword evidence="3 5" id="KW-0698">rRNA processing</keyword>
<dbReference type="InterPro" id="IPR056792">
    <property type="entry name" value="PRC_RimM"/>
</dbReference>
<comment type="caution">
    <text evidence="8">The sequence shown here is derived from an EMBL/GenBank/DDBJ whole genome shotgun (WGS) entry which is preliminary data.</text>
</comment>
<evidence type="ECO:0000259" key="7">
    <source>
        <dbReference type="Pfam" id="PF24986"/>
    </source>
</evidence>
<accession>A0A3E1J0P6</accession>
<keyword evidence="4 5" id="KW-0143">Chaperone</keyword>
<feature type="domain" description="RimM N-terminal" evidence="6">
    <location>
        <begin position="23"/>
        <end position="102"/>
    </location>
</feature>
<dbReference type="GO" id="GO:0005737">
    <property type="term" value="C:cytoplasm"/>
    <property type="evidence" value="ECO:0007669"/>
    <property type="project" value="UniProtKB-SubCell"/>
</dbReference>
<evidence type="ECO:0000256" key="4">
    <source>
        <dbReference type="ARBA" id="ARBA00023186"/>
    </source>
</evidence>
<dbReference type="GO" id="GO:0043022">
    <property type="term" value="F:ribosome binding"/>
    <property type="evidence" value="ECO:0007669"/>
    <property type="project" value="InterPro"/>
</dbReference>
<dbReference type="GO" id="GO:0006364">
    <property type="term" value="P:rRNA processing"/>
    <property type="evidence" value="ECO:0007669"/>
    <property type="project" value="UniProtKB-UniRule"/>
</dbReference>
<dbReference type="RefSeq" id="WP_116712105.1">
    <property type="nucleotide sequence ID" value="NZ_LRTV01000003.1"/>
</dbReference>
<keyword evidence="2 5" id="KW-0690">Ribosome biogenesis</keyword>
<name>A0A3E1J0P6_GARVA</name>
<dbReference type="SUPFAM" id="SSF50447">
    <property type="entry name" value="Translation proteins"/>
    <property type="match status" value="1"/>
</dbReference>
<dbReference type="Pfam" id="PF01782">
    <property type="entry name" value="RimM"/>
    <property type="match status" value="1"/>
</dbReference>
<evidence type="ECO:0000256" key="1">
    <source>
        <dbReference type="ARBA" id="ARBA00022490"/>
    </source>
</evidence>
<dbReference type="EMBL" id="LRTV01000003">
    <property type="protein sequence ID" value="RFD79936.1"/>
    <property type="molecule type" value="Genomic_DNA"/>
</dbReference>